<dbReference type="PANTHER" id="PTHR15641:SF1">
    <property type="entry name" value="ELONGATOR COMPLEX PROTEIN 5"/>
    <property type="match status" value="1"/>
</dbReference>
<evidence type="ECO:0000256" key="3">
    <source>
        <dbReference type="ARBA" id="ARBA00005043"/>
    </source>
</evidence>
<evidence type="ECO:0000256" key="7">
    <source>
        <dbReference type="ARBA" id="ARBA00022694"/>
    </source>
</evidence>
<dbReference type="GO" id="GO:0005829">
    <property type="term" value="C:cytosol"/>
    <property type="evidence" value="ECO:0007669"/>
    <property type="project" value="TreeGrafter"/>
</dbReference>
<dbReference type="GO" id="GO:0002098">
    <property type="term" value="P:tRNA wobble uridine modification"/>
    <property type="evidence" value="ECO:0007669"/>
    <property type="project" value="InterPro"/>
</dbReference>
<dbReference type="GO" id="GO:0033588">
    <property type="term" value="C:elongator holoenzyme complex"/>
    <property type="evidence" value="ECO:0007669"/>
    <property type="project" value="InterPro"/>
</dbReference>
<keyword evidence="10" id="KW-1185">Reference proteome</keyword>
<reference evidence="9" key="1">
    <citation type="submission" date="2021-02" db="EMBL/GenBank/DDBJ databases">
        <authorList>
            <person name="Nowell W R."/>
        </authorList>
    </citation>
    <scope>NUCLEOTIDE SEQUENCE</scope>
</reference>
<comment type="caution">
    <text evidence="9">The sequence shown here is derived from an EMBL/GenBank/DDBJ whole genome shotgun (WGS) entry which is preliminary data.</text>
</comment>
<dbReference type="PANTHER" id="PTHR15641">
    <property type="entry name" value="ELONGATOR COMPLEX PROTEIN 5"/>
    <property type="match status" value="1"/>
</dbReference>
<dbReference type="EMBL" id="CAJNOL010000066">
    <property type="protein sequence ID" value="CAF0808917.1"/>
    <property type="molecule type" value="Genomic_DNA"/>
</dbReference>
<gene>
    <name evidence="9" type="ORF">JXQ802_LOCUS4623</name>
</gene>
<protein>
    <recommendedName>
        <fullName evidence="5">Elongator complex protein 5</fullName>
    </recommendedName>
</protein>
<comment type="subcellular location">
    <subcellularLocation>
        <location evidence="2">Cytoplasm</location>
    </subcellularLocation>
    <subcellularLocation>
        <location evidence="1">Nucleus</location>
    </subcellularLocation>
</comment>
<evidence type="ECO:0000256" key="5">
    <source>
        <dbReference type="ARBA" id="ARBA00020264"/>
    </source>
</evidence>
<keyword evidence="6" id="KW-0963">Cytoplasm</keyword>
<proteinExistence type="inferred from homology"/>
<comment type="pathway">
    <text evidence="3">tRNA modification; 5-methoxycarbonylmethyl-2-thiouridine-tRNA biosynthesis.</text>
</comment>
<dbReference type="InterPro" id="IPR019519">
    <property type="entry name" value="Elp5"/>
</dbReference>
<sequence>MLSSRLNNQLKPSLVLVIDHNPSSSSLGFQFACAYACETVDKFSNVDILLTEHDEINWFHSHVFANRNELTSKIHVINMFDDIHSTKAIEECLKISNEKNLIIIESLPWLLLRTSEGNLSRLLHNWSKSNIVMAVIPLDCIEENSFLKNLISISYITIQIKNLPKSETIEARIEQRSRTNVDTIKSCLTCSIDRQLNIINLHEEKISNRKLKSAANTDGSSKLDVTANLTFNLRLKDDELVAKNNLVLPYTKQQTQVSSDSCTIHYSYDKEDDIDEDEDDDLDL</sequence>
<evidence type="ECO:0000256" key="1">
    <source>
        <dbReference type="ARBA" id="ARBA00004123"/>
    </source>
</evidence>
<dbReference type="UniPathway" id="UPA00988"/>
<dbReference type="AlphaFoldDB" id="A0A813T4U7"/>
<comment type="similarity">
    <text evidence="4">Belongs to the ELP5 family.</text>
</comment>
<name>A0A813T4U7_9BILA</name>
<evidence type="ECO:0000313" key="10">
    <source>
        <dbReference type="Proteomes" id="UP000663870"/>
    </source>
</evidence>
<keyword evidence="8" id="KW-0539">Nucleus</keyword>
<accession>A0A813T4U7</accession>
<dbReference type="GO" id="GO:0000049">
    <property type="term" value="F:tRNA binding"/>
    <property type="evidence" value="ECO:0007669"/>
    <property type="project" value="TreeGrafter"/>
</dbReference>
<evidence type="ECO:0000256" key="2">
    <source>
        <dbReference type="ARBA" id="ARBA00004496"/>
    </source>
</evidence>
<keyword evidence="7" id="KW-0819">tRNA processing</keyword>
<organism evidence="9 10">
    <name type="scientific">Rotaria sordida</name>
    <dbReference type="NCBI Taxonomy" id="392033"/>
    <lineage>
        <taxon>Eukaryota</taxon>
        <taxon>Metazoa</taxon>
        <taxon>Spiralia</taxon>
        <taxon>Gnathifera</taxon>
        <taxon>Rotifera</taxon>
        <taxon>Eurotatoria</taxon>
        <taxon>Bdelloidea</taxon>
        <taxon>Philodinida</taxon>
        <taxon>Philodinidae</taxon>
        <taxon>Rotaria</taxon>
    </lineage>
</organism>
<evidence type="ECO:0000256" key="8">
    <source>
        <dbReference type="ARBA" id="ARBA00023242"/>
    </source>
</evidence>
<dbReference type="Proteomes" id="UP000663870">
    <property type="component" value="Unassembled WGS sequence"/>
</dbReference>
<evidence type="ECO:0000313" key="9">
    <source>
        <dbReference type="EMBL" id="CAF0808917.1"/>
    </source>
</evidence>
<dbReference type="GO" id="GO:0005634">
    <property type="term" value="C:nucleus"/>
    <property type="evidence" value="ECO:0007669"/>
    <property type="project" value="UniProtKB-SubCell"/>
</dbReference>
<evidence type="ECO:0000256" key="6">
    <source>
        <dbReference type="ARBA" id="ARBA00022490"/>
    </source>
</evidence>
<evidence type="ECO:0000256" key="4">
    <source>
        <dbReference type="ARBA" id="ARBA00009567"/>
    </source>
</evidence>